<dbReference type="Proteomes" id="UP000001753">
    <property type="component" value="Chromosome"/>
</dbReference>
<dbReference type="RefSeq" id="WP_002065394.1">
    <property type="nucleotide sequence ID" value="NZ_CM000737.1"/>
</dbReference>
<dbReference type="AlphaFoldDB" id="C2XU43"/>
<sequence length="279" mass="32439">MKPYDVLNETIKFATKQLDVFKELSKFKKAEDANDVSTMVITALYRKIIELSEGVRVSGVNGLRGSAELNYRGLVEAYLSFKFIIDDEALLENRAKAYKIGYHKQQIQSVEQAKNKEELPPGKEMYFNQVIKYHKEAIEIEEMKDVLAKYNILHEKDKRGYLPKWHALYEGVNSFNALAKKLVDEDMQEDLMADLYSNMSVQAHNYMTLNSLFKEGDNLSIKPVRARFNINKDEYMFVGTRGLLLSSIVDFTKLKHTDYEKQLIAFLEHIKPYLNLERK</sequence>
<name>C2XU43_BACMY</name>
<gene>
    <name evidence="1" type="ORF">bcere0026_22140</name>
</gene>
<proteinExistence type="predicted"/>
<protein>
    <submittedName>
        <fullName evidence="1">Uncharacterized protein</fullName>
    </submittedName>
</protein>
<dbReference type="InterPro" id="IPR043733">
    <property type="entry name" value="DUF5677"/>
</dbReference>
<reference evidence="1" key="1">
    <citation type="journal article" date="2012" name="Genome Res.">
        <title>Genomic characterization of the Bacillus cereus sensu lato species: Backdrop to the evolution of Bacillus anthracis.</title>
        <authorList>
            <person name="Zwick M.E."/>
            <person name="Joseph S.J."/>
            <person name="Didelot X."/>
            <person name="Chen P.E."/>
            <person name="Bishop-Lilly K.A."/>
            <person name="Stewart A.C."/>
            <person name="Willner K."/>
            <person name="Nolan N."/>
            <person name="Lentz S."/>
            <person name="Thomason M.K."/>
            <person name="Sozhamannan S."/>
            <person name="Mateczun A.J."/>
            <person name="Du L."/>
            <person name="Read T.D."/>
        </authorList>
    </citation>
    <scope>NUCLEOTIDE SEQUENCE [LARGE SCALE GENOMIC DNA]</scope>
    <source>
        <strain evidence="1">AH603</strain>
    </source>
</reference>
<evidence type="ECO:0000313" key="1">
    <source>
        <dbReference type="EMBL" id="EEL70760.1"/>
    </source>
</evidence>
<organism evidence="1">
    <name type="scientific">Bacillus mycoides</name>
    <dbReference type="NCBI Taxonomy" id="1405"/>
    <lineage>
        <taxon>Bacteria</taxon>
        <taxon>Bacillati</taxon>
        <taxon>Bacillota</taxon>
        <taxon>Bacilli</taxon>
        <taxon>Bacillales</taxon>
        <taxon>Bacillaceae</taxon>
        <taxon>Bacillus</taxon>
        <taxon>Bacillus cereus group</taxon>
    </lineage>
</organism>
<dbReference type="Pfam" id="PF18928">
    <property type="entry name" value="DUF5677"/>
    <property type="match status" value="1"/>
</dbReference>
<comment type="caution">
    <text evidence="1">The sequence shown here is derived from an EMBL/GenBank/DDBJ whole genome shotgun (WGS) entry which is preliminary data.</text>
</comment>
<dbReference type="HOGENOM" id="CLU_996214_0_0_9"/>
<dbReference type="EMBL" id="ACMP01000068">
    <property type="protein sequence ID" value="EEL70760.1"/>
    <property type="molecule type" value="Genomic_DNA"/>
</dbReference>
<accession>C2XU43</accession>